<proteinExistence type="predicted"/>
<reference evidence="4" key="1">
    <citation type="journal article" date="2020" name="New Phytol.">
        <title>Comparative genomics reveals dynamic genome evolution in host specialist ectomycorrhizal fungi.</title>
        <authorList>
            <person name="Lofgren L.A."/>
            <person name="Nguyen N.H."/>
            <person name="Vilgalys R."/>
            <person name="Ruytinx J."/>
            <person name="Liao H.L."/>
            <person name="Branco S."/>
            <person name="Kuo A."/>
            <person name="LaButti K."/>
            <person name="Lipzen A."/>
            <person name="Andreopoulos W."/>
            <person name="Pangilinan J."/>
            <person name="Riley R."/>
            <person name="Hundley H."/>
            <person name="Na H."/>
            <person name="Barry K."/>
            <person name="Grigoriev I.V."/>
            <person name="Stajich J.E."/>
            <person name="Kennedy P.G."/>
        </authorList>
    </citation>
    <scope>NUCLEOTIDE SEQUENCE</scope>
    <source>
        <strain evidence="4">S12</strain>
    </source>
</reference>
<evidence type="ECO:0000256" key="1">
    <source>
        <dbReference type="ARBA" id="ARBA00022450"/>
    </source>
</evidence>
<dbReference type="InterPro" id="IPR013120">
    <property type="entry name" value="FAR_NAD-bd"/>
</dbReference>
<dbReference type="Pfam" id="PF07993">
    <property type="entry name" value="NAD_binding_4"/>
    <property type="match status" value="1"/>
</dbReference>
<keyword evidence="1" id="KW-0596">Phosphopantetheine</keyword>
<dbReference type="EMBL" id="JABBWE010000005">
    <property type="protein sequence ID" value="KAG1802821.1"/>
    <property type="molecule type" value="Genomic_DNA"/>
</dbReference>
<dbReference type="InterPro" id="IPR036291">
    <property type="entry name" value="NAD(P)-bd_dom_sf"/>
</dbReference>
<dbReference type="InterPro" id="IPR000873">
    <property type="entry name" value="AMP-dep_synth/lig_dom"/>
</dbReference>
<sequence>MSTIYSFNHLIAERTRNYPNLEILGIPDKNLNYVKYTLADLDASASLFAHHLRDNGLLNGRSKGDVTSRMTVGLLGISNISYVVTEMALYRMGYCVLFLSPNNSPSAIAHLLTVTNATHVIVQDALLPSAAAALTHLDNPSSVTIINQPSSDVFGSAARALHPEKTRWDPALKWEDEYLLPVTVIHSSGSTGFPKPITATNKAAVGNSLMNFGLASLTTLPLYHAHGHANLYRAICAAKPLYLFPTGSMPLTSTNVIKLLKQAPDVEALFGVPLALKLLAETTEGLQVLKSLKLVMFGGSPCPDELGDFLVNEGVRLVGHYGSTETGQLMTSFRDFETDKGWNWTRAKGPHVNTNVNDYLRFEPLGADTYELLVMSNRPDGSYATKDLFIKHPTIPDAYKFMGRIDDTLVMVNGEKTNPVPMELTLRSSPYIADAIIFGAGRIQIGALILPTEIAKDCSASELAKLVAPIVALANAEAPSHSQLASEALVFLPHGTVIPRADKGSIIRPRVYKEFEGIINEVYKRLEGDIDEDGKRRLTDEADARTAIRDVIGKTVDRPIDSLEDDTDLFDFGLDSLQSSRIRNTIQREIYLDGKKLAPNTVFEHPSITQIARLLIAMSYGNEGALAPRSSLEIMLELVKKYSSFAYTQKAHANGTNGTASNSVTPRVVVLTGATGSLGAYILDELLSDPSVATVYCLCRAEDDADASSRIAASMKTRKLLSRYEQVQTRVKALASDLSTDKLGLQTDMYNEIATRATLIIHNAWAVNFNLGISSFEPHIRGAVNLINLALASPHPRPADFYFASSISAVAAWHGPDSIPEAITDDPSVAQGLGYAQSKWITEKLCQVASQQTPIRAGVLRIGQMVGDSQNGVWNETEAISLIIKCTDTIGILPNLDESVSWLPVDYAAKAIIDLVNVPHQRLPLGECPVWNVIHPKLVPWTSVLSSLQHTGLKFKALPRHEWIKALRASPIDEVNNPSRKLLTFFENKYGQEELATRYPLLTVQSEKASKSLRSAPIADDGLVGKWVAAWRETGFLA</sequence>
<dbReference type="InterPro" id="IPR009081">
    <property type="entry name" value="PP-bd_ACP"/>
</dbReference>
<dbReference type="SUPFAM" id="SSF47336">
    <property type="entry name" value="ACP-like"/>
    <property type="match status" value="1"/>
</dbReference>
<dbReference type="GeneID" id="64598587"/>
<dbReference type="GO" id="GO:0031177">
    <property type="term" value="F:phosphopantetheine binding"/>
    <property type="evidence" value="ECO:0007669"/>
    <property type="project" value="InterPro"/>
</dbReference>
<dbReference type="InterPro" id="IPR020806">
    <property type="entry name" value="PKS_PP-bd"/>
</dbReference>
<keyword evidence="2" id="KW-0597">Phosphoprotein</keyword>
<dbReference type="Gene3D" id="3.40.50.12780">
    <property type="entry name" value="N-terminal domain of ligase-like"/>
    <property type="match status" value="1"/>
</dbReference>
<evidence type="ECO:0000313" key="5">
    <source>
        <dbReference type="Proteomes" id="UP000719766"/>
    </source>
</evidence>
<dbReference type="Gene3D" id="3.40.50.720">
    <property type="entry name" value="NAD(P)-binding Rossmann-like Domain"/>
    <property type="match status" value="1"/>
</dbReference>
<dbReference type="Proteomes" id="UP000719766">
    <property type="component" value="Unassembled WGS sequence"/>
</dbReference>
<dbReference type="SMART" id="SM00823">
    <property type="entry name" value="PKS_PP"/>
    <property type="match status" value="1"/>
</dbReference>
<evidence type="ECO:0000256" key="2">
    <source>
        <dbReference type="ARBA" id="ARBA00022553"/>
    </source>
</evidence>
<dbReference type="InterPro" id="IPR051414">
    <property type="entry name" value="Adenylate-forming_Reductase"/>
</dbReference>
<dbReference type="Pfam" id="PF00550">
    <property type="entry name" value="PP-binding"/>
    <property type="match status" value="1"/>
</dbReference>
<dbReference type="AlphaFoldDB" id="A0A9P7J516"/>
<keyword evidence="5" id="KW-1185">Reference proteome</keyword>
<gene>
    <name evidence="4" type="ORF">HD556DRAFT_1429570</name>
</gene>
<protein>
    <submittedName>
        <fullName evidence="4">L-aminoadipate-semialdehyde dehydrogenase</fullName>
    </submittedName>
</protein>
<organism evidence="4 5">
    <name type="scientific">Suillus plorans</name>
    <dbReference type="NCBI Taxonomy" id="116603"/>
    <lineage>
        <taxon>Eukaryota</taxon>
        <taxon>Fungi</taxon>
        <taxon>Dikarya</taxon>
        <taxon>Basidiomycota</taxon>
        <taxon>Agaricomycotina</taxon>
        <taxon>Agaricomycetes</taxon>
        <taxon>Agaricomycetidae</taxon>
        <taxon>Boletales</taxon>
        <taxon>Suillineae</taxon>
        <taxon>Suillaceae</taxon>
        <taxon>Suillus</taxon>
    </lineage>
</organism>
<dbReference type="RefSeq" id="XP_041165718.1">
    <property type="nucleotide sequence ID" value="XM_041304823.1"/>
</dbReference>
<evidence type="ECO:0000259" key="3">
    <source>
        <dbReference type="PROSITE" id="PS50075"/>
    </source>
</evidence>
<dbReference type="PROSITE" id="PS00455">
    <property type="entry name" value="AMP_BINDING"/>
    <property type="match status" value="1"/>
</dbReference>
<dbReference type="InterPro" id="IPR020845">
    <property type="entry name" value="AMP-binding_CS"/>
</dbReference>
<evidence type="ECO:0000313" key="4">
    <source>
        <dbReference type="EMBL" id="KAG1802821.1"/>
    </source>
</evidence>
<feature type="domain" description="Carrier" evidence="3">
    <location>
        <begin position="538"/>
        <end position="619"/>
    </location>
</feature>
<dbReference type="PANTHER" id="PTHR43439:SF2">
    <property type="entry name" value="ENZYME, PUTATIVE (JCVI)-RELATED"/>
    <property type="match status" value="1"/>
</dbReference>
<comment type="caution">
    <text evidence="4">The sequence shown here is derived from an EMBL/GenBank/DDBJ whole genome shotgun (WGS) entry which is preliminary data.</text>
</comment>
<dbReference type="Gene3D" id="1.10.1200.10">
    <property type="entry name" value="ACP-like"/>
    <property type="match status" value="1"/>
</dbReference>
<dbReference type="PROSITE" id="PS50075">
    <property type="entry name" value="CARRIER"/>
    <property type="match status" value="1"/>
</dbReference>
<dbReference type="SUPFAM" id="SSF51735">
    <property type="entry name" value="NAD(P)-binding Rossmann-fold domains"/>
    <property type="match status" value="1"/>
</dbReference>
<name>A0A9P7J516_9AGAM</name>
<dbReference type="PANTHER" id="PTHR43439">
    <property type="entry name" value="PHENYLACETATE-COENZYME A LIGASE"/>
    <property type="match status" value="1"/>
</dbReference>
<dbReference type="Pfam" id="PF23562">
    <property type="entry name" value="AMP-binding_C_3"/>
    <property type="match status" value="1"/>
</dbReference>
<dbReference type="InterPro" id="IPR036736">
    <property type="entry name" value="ACP-like_sf"/>
</dbReference>
<accession>A0A9P7J516</accession>
<dbReference type="SUPFAM" id="SSF56801">
    <property type="entry name" value="Acetyl-CoA synthetase-like"/>
    <property type="match status" value="1"/>
</dbReference>
<dbReference type="OrthoDB" id="429813at2759"/>
<dbReference type="InterPro" id="IPR042099">
    <property type="entry name" value="ANL_N_sf"/>
</dbReference>
<dbReference type="Pfam" id="PF00501">
    <property type="entry name" value="AMP-binding"/>
    <property type="match status" value="1"/>
</dbReference>